<sequence>MSSPCSPHPEAQDDGPDDSPAPSPMLETRAPAIDAATRPGDEDEFEIDEEPFGDDGITSVTSSVYACTYERGRRYHCFKNARYPIPNDDMEKDREDLKHAMLMELTDGALFYSPVKNPQHIIDCGTGTGIWAIEGMSSPMADRFPSAHVLGLDLTPIQPLWVPPNVEFLVDDCYQDWLSHETADLVHFRFMAIVLRDIPCVVAHAYKYVHSPVPGPVYSPTLLCPSDQVSHSPSLRSLKPGGWIEFQELQGLPYCDDDTMGDDDPFKRLYEIAKDAYSKFGMSTTIAAELEPYLRRAGFTNIHCKVLKVPIGVWARDETMRLIGLYQKTAVTEFMSTLAGRPFEALGMSAAEAQLTLAMARKSLEDVGVHRYFTYHFWWAQKPGHGRSRDMRRDDSP</sequence>
<dbReference type="EMBL" id="KE652192">
    <property type="protein sequence ID" value="EQL03790.1"/>
    <property type="molecule type" value="Genomic_DNA"/>
</dbReference>
<dbReference type="GO" id="GO:0032259">
    <property type="term" value="P:methylation"/>
    <property type="evidence" value="ECO:0007669"/>
    <property type="project" value="UniProtKB-KW"/>
</dbReference>
<dbReference type="PANTHER" id="PTHR43591:SF10">
    <property type="entry name" value="ABC TRANSMEMBRANE TYPE-1 DOMAIN-CONTAINING PROTEIN-RELATED"/>
    <property type="match status" value="1"/>
</dbReference>
<accession>T5AEA5</accession>
<dbReference type="InterPro" id="IPR029063">
    <property type="entry name" value="SAM-dependent_MTases_sf"/>
</dbReference>
<dbReference type="eggNOG" id="ENOG502S6PS">
    <property type="taxonomic scope" value="Eukaryota"/>
</dbReference>
<dbReference type="OrthoDB" id="2013972at2759"/>
<dbReference type="CDD" id="cd02440">
    <property type="entry name" value="AdoMet_MTases"/>
    <property type="match status" value="1"/>
</dbReference>
<dbReference type="Proteomes" id="UP000019374">
    <property type="component" value="Unassembled WGS sequence"/>
</dbReference>
<dbReference type="GO" id="GO:0008168">
    <property type="term" value="F:methyltransferase activity"/>
    <property type="evidence" value="ECO:0007669"/>
    <property type="project" value="UniProtKB-KW"/>
</dbReference>
<organism evidence="3 4">
    <name type="scientific">Ophiocordyceps sinensis (strain Co18 / CGMCC 3.14243)</name>
    <name type="common">Yarsagumba caterpillar fungus</name>
    <name type="synonym">Hirsutella sinensis</name>
    <dbReference type="NCBI Taxonomy" id="911162"/>
    <lineage>
        <taxon>Eukaryota</taxon>
        <taxon>Fungi</taxon>
        <taxon>Dikarya</taxon>
        <taxon>Ascomycota</taxon>
        <taxon>Pezizomycotina</taxon>
        <taxon>Sordariomycetes</taxon>
        <taxon>Hypocreomycetidae</taxon>
        <taxon>Hypocreales</taxon>
        <taxon>Ophiocordycipitaceae</taxon>
        <taxon>Ophiocordyceps</taxon>
    </lineage>
</organism>
<proteinExistence type="inferred from homology"/>
<feature type="compositionally biased region" description="Acidic residues" evidence="2">
    <location>
        <begin position="41"/>
        <end position="53"/>
    </location>
</feature>
<evidence type="ECO:0000256" key="1">
    <source>
        <dbReference type="ARBA" id="ARBA00038158"/>
    </source>
</evidence>
<name>T5AEA5_OPHSC</name>
<dbReference type="HOGENOM" id="CLU_010595_7_1_1"/>
<dbReference type="Gene3D" id="3.40.50.150">
    <property type="entry name" value="Vaccinia Virus protein VP39"/>
    <property type="match status" value="1"/>
</dbReference>
<feature type="region of interest" description="Disordered" evidence="2">
    <location>
        <begin position="1"/>
        <end position="56"/>
    </location>
</feature>
<keyword evidence="3" id="KW-0808">Transferase</keyword>
<evidence type="ECO:0000256" key="2">
    <source>
        <dbReference type="SAM" id="MobiDB-lite"/>
    </source>
</evidence>
<dbReference type="PANTHER" id="PTHR43591">
    <property type="entry name" value="METHYLTRANSFERASE"/>
    <property type="match status" value="1"/>
</dbReference>
<dbReference type="SUPFAM" id="SSF53335">
    <property type="entry name" value="S-adenosyl-L-methionine-dependent methyltransferases"/>
    <property type="match status" value="1"/>
</dbReference>
<evidence type="ECO:0000313" key="3">
    <source>
        <dbReference type="EMBL" id="EQL03790.1"/>
    </source>
</evidence>
<keyword evidence="3" id="KW-0489">Methyltransferase</keyword>
<evidence type="ECO:0000313" key="4">
    <source>
        <dbReference type="Proteomes" id="UP000019374"/>
    </source>
</evidence>
<comment type="similarity">
    <text evidence="1">Belongs to the methyltransferase superfamily. LaeA methyltransferase family.</text>
</comment>
<reference evidence="3 4" key="1">
    <citation type="journal article" date="2013" name="Chin. Sci. Bull.">
        <title>Genome survey uncovers the secrets of sex and lifestyle in caterpillar fungus.</title>
        <authorList>
            <person name="Hu X."/>
            <person name="Zhang Y."/>
            <person name="Xiao G."/>
            <person name="Zheng P."/>
            <person name="Xia Y."/>
            <person name="Zhang X."/>
            <person name="St Leger R.J."/>
            <person name="Liu X."/>
            <person name="Wang C."/>
        </authorList>
    </citation>
    <scope>NUCLEOTIDE SEQUENCE [LARGE SCALE GENOMIC DNA]</scope>
    <source>
        <strain evidence="4">Co18 / CGMCC 3.14243</strain>
        <tissue evidence="3">Fruit-body</tissue>
    </source>
</reference>
<dbReference type="AlphaFoldDB" id="T5AEA5"/>
<gene>
    <name evidence="3" type="ORF">OCS_00475</name>
</gene>
<protein>
    <submittedName>
        <fullName evidence="3">S-adenosyl-L-methionine-dependent methyltransferase</fullName>
    </submittedName>
</protein>